<dbReference type="InterPro" id="IPR051612">
    <property type="entry name" value="Teichoic_Acid_Biosynth"/>
</dbReference>
<dbReference type="SUPFAM" id="SSF53756">
    <property type="entry name" value="UDP-Glycosyltransferase/glycogen phosphorylase"/>
    <property type="match status" value="1"/>
</dbReference>
<evidence type="ECO:0000313" key="8">
    <source>
        <dbReference type="Proteomes" id="UP000321181"/>
    </source>
</evidence>
<protein>
    <submittedName>
        <fullName evidence="7">Uncharacterized protein</fullName>
    </submittedName>
</protein>
<keyword evidence="8" id="KW-1185">Reference proteome</keyword>
<dbReference type="GO" id="GO:0005886">
    <property type="term" value="C:plasma membrane"/>
    <property type="evidence" value="ECO:0007669"/>
    <property type="project" value="UniProtKB-SubCell"/>
</dbReference>
<dbReference type="PANTHER" id="PTHR37316:SF3">
    <property type="entry name" value="TEICHOIC ACID GLYCEROL-PHOSPHATE TRANSFERASE"/>
    <property type="match status" value="1"/>
</dbReference>
<evidence type="ECO:0000256" key="5">
    <source>
        <dbReference type="ARBA" id="ARBA00022944"/>
    </source>
</evidence>
<evidence type="ECO:0000256" key="1">
    <source>
        <dbReference type="ARBA" id="ARBA00004202"/>
    </source>
</evidence>
<dbReference type="Gene3D" id="3.40.50.11820">
    <property type="match status" value="1"/>
</dbReference>
<evidence type="ECO:0000256" key="4">
    <source>
        <dbReference type="ARBA" id="ARBA00022679"/>
    </source>
</evidence>
<evidence type="ECO:0000256" key="2">
    <source>
        <dbReference type="ARBA" id="ARBA00010488"/>
    </source>
</evidence>
<dbReference type="GO" id="GO:0019350">
    <property type="term" value="P:teichoic acid biosynthetic process"/>
    <property type="evidence" value="ECO:0007669"/>
    <property type="project" value="UniProtKB-KW"/>
</dbReference>
<organism evidence="7 8">
    <name type="scientific">Cellulomonas aerilata</name>
    <dbReference type="NCBI Taxonomy" id="515326"/>
    <lineage>
        <taxon>Bacteria</taxon>
        <taxon>Bacillati</taxon>
        <taxon>Actinomycetota</taxon>
        <taxon>Actinomycetes</taxon>
        <taxon>Micrococcales</taxon>
        <taxon>Cellulomonadaceae</taxon>
        <taxon>Cellulomonas</taxon>
    </lineage>
</organism>
<evidence type="ECO:0000256" key="3">
    <source>
        <dbReference type="ARBA" id="ARBA00022475"/>
    </source>
</evidence>
<gene>
    <name evidence="7" type="ORF">CAE01nite_20420</name>
</gene>
<dbReference type="OrthoDB" id="8549922at2"/>
<comment type="subcellular location">
    <subcellularLocation>
        <location evidence="1">Cell membrane</location>
        <topology evidence="1">Peripheral membrane protein</topology>
    </subcellularLocation>
</comment>
<keyword evidence="5" id="KW-0777">Teichoic acid biosynthesis</keyword>
<accession>A0A512DD01</accession>
<comment type="caution">
    <text evidence="7">The sequence shown here is derived from an EMBL/GenBank/DDBJ whole genome shotgun (WGS) entry which is preliminary data.</text>
</comment>
<keyword evidence="4" id="KW-0808">Transferase</keyword>
<proteinExistence type="inferred from homology"/>
<dbReference type="AlphaFoldDB" id="A0A512DD01"/>
<dbReference type="Pfam" id="PF04464">
    <property type="entry name" value="Glyphos_transf"/>
    <property type="match status" value="1"/>
</dbReference>
<evidence type="ECO:0000256" key="6">
    <source>
        <dbReference type="ARBA" id="ARBA00023136"/>
    </source>
</evidence>
<dbReference type="EMBL" id="BJYY01000013">
    <property type="protein sequence ID" value="GEO34317.1"/>
    <property type="molecule type" value="Genomic_DNA"/>
</dbReference>
<keyword evidence="6" id="KW-0472">Membrane</keyword>
<name>A0A512DD01_9CELL</name>
<dbReference type="InterPro" id="IPR007554">
    <property type="entry name" value="Glycerophosphate_synth"/>
</dbReference>
<dbReference type="PANTHER" id="PTHR37316">
    <property type="entry name" value="TEICHOIC ACID GLYCEROL-PHOSPHATE PRIMASE"/>
    <property type="match status" value="1"/>
</dbReference>
<evidence type="ECO:0000313" key="7">
    <source>
        <dbReference type="EMBL" id="GEO34317.1"/>
    </source>
</evidence>
<dbReference type="Proteomes" id="UP000321181">
    <property type="component" value="Unassembled WGS sequence"/>
</dbReference>
<dbReference type="Gene3D" id="3.40.50.12580">
    <property type="match status" value="1"/>
</dbReference>
<reference evidence="7 8" key="1">
    <citation type="submission" date="2019-07" db="EMBL/GenBank/DDBJ databases">
        <title>Whole genome shotgun sequence of Cellulomonas aerilata NBRC 106308.</title>
        <authorList>
            <person name="Hosoyama A."/>
            <person name="Uohara A."/>
            <person name="Ohji S."/>
            <person name="Ichikawa N."/>
        </authorList>
    </citation>
    <scope>NUCLEOTIDE SEQUENCE [LARGE SCALE GENOMIC DNA]</scope>
    <source>
        <strain evidence="7 8">NBRC 106308</strain>
    </source>
</reference>
<sequence length="367" mass="40362">MKIVYYSYGGRYRDNPRALHQRAVSRATIDAEHLWLADPRYAGDFPAGTATVPVRTPQAVAALESADLVVADNHLPAWGKRPGTTYLQTWHGTPLKRIHRDALSLFSSEDLLSRLDDDVTRWDVLLGPSEAAAVPLRAAFGFAGSVPVTGYPRNDALLAPDAAERRARVRAALGIEDGRVAVLYAPTWRDDERVDAGLGFRLPLDPDRFAQRLGEGQVLLLRLHHLVPDAQRGRDVRGVVDVSDHADINDLYLAADVLVTDYSSAMFDFALTGKPILVFAHDLEHYRDVLRGFYFDLHEIAPGPVLTTPDEVLDALADLDGVRAEFGDRYGAFRDRFCHAEDGRAADRVLDLVLPTAVVTPASAARA</sequence>
<comment type="similarity">
    <text evidence="2">Belongs to the CDP-glycerol glycerophosphotransferase family.</text>
</comment>
<dbReference type="GO" id="GO:0047355">
    <property type="term" value="F:CDP-glycerol glycerophosphotransferase activity"/>
    <property type="evidence" value="ECO:0007669"/>
    <property type="project" value="InterPro"/>
</dbReference>
<dbReference type="InterPro" id="IPR043149">
    <property type="entry name" value="TagF_N"/>
</dbReference>
<dbReference type="RefSeq" id="WP_146903627.1">
    <property type="nucleotide sequence ID" value="NZ_BAAARM010000003.1"/>
</dbReference>
<keyword evidence="3" id="KW-1003">Cell membrane</keyword>
<dbReference type="InterPro" id="IPR043148">
    <property type="entry name" value="TagF_C"/>
</dbReference>